<gene>
    <name evidence="1" type="ORF">BDV38DRAFT_279293</name>
</gene>
<evidence type="ECO:0000313" key="2">
    <source>
        <dbReference type="Proteomes" id="UP000325672"/>
    </source>
</evidence>
<accession>A0A5N6T501</accession>
<protein>
    <submittedName>
        <fullName evidence="1">Uncharacterized protein</fullName>
    </submittedName>
</protein>
<dbReference type="OrthoDB" id="192702at2759"/>
<sequence length="415" mass="46338">MGGYELQVLDKQDFSQQYILSLPINHPFPALPQSSVRVRSEILSLTVNNTTYAKLGSFFGWWDVHPLPNGIPESFSDSQRYGRISAWGFGRVIESNYSPLPMNSVVFGYLPIASLPVDLSLVQSKDTKQALEVSRYRARLLPIYNRYLLFSASEMEGFSRDFLGWSSLMRVLFQTSWMLNKFLFAWDETVLAKPSNGASHWTMNDANVTNAVVILLCASGKTALSLAHQFRQNRPRTAQPRMILGVTSAESKAFTKATGFHDDVVQYNAISPSLISSLRIDDGTKVVLCDFGARGETFQSWFNTLKPVCKTLVPLGIGDTPQTESPEDLRTRFAQSASLGKEQVNASDLSTVAMASIGEEKYRQELEEAWGAFLGSGALPRVSLEWGAGMSAVEKVWDMFCRDRIESRKGYIFQI</sequence>
<dbReference type="RefSeq" id="XP_031917456.1">
    <property type="nucleotide sequence ID" value="XM_032058981.1"/>
</dbReference>
<dbReference type="EMBL" id="ML743558">
    <property type="protein sequence ID" value="KAE8141393.1"/>
    <property type="molecule type" value="Genomic_DNA"/>
</dbReference>
<evidence type="ECO:0000313" key="1">
    <source>
        <dbReference type="EMBL" id="KAE8141393.1"/>
    </source>
</evidence>
<dbReference type="Proteomes" id="UP000325672">
    <property type="component" value="Unassembled WGS sequence"/>
</dbReference>
<dbReference type="GeneID" id="43643191"/>
<name>A0A5N6T501_ASPPS</name>
<organism evidence="1 2">
    <name type="scientific">Aspergillus pseudotamarii</name>
    <dbReference type="NCBI Taxonomy" id="132259"/>
    <lineage>
        <taxon>Eukaryota</taxon>
        <taxon>Fungi</taxon>
        <taxon>Dikarya</taxon>
        <taxon>Ascomycota</taxon>
        <taxon>Pezizomycotina</taxon>
        <taxon>Eurotiomycetes</taxon>
        <taxon>Eurotiomycetidae</taxon>
        <taxon>Eurotiales</taxon>
        <taxon>Aspergillaceae</taxon>
        <taxon>Aspergillus</taxon>
        <taxon>Aspergillus subgen. Circumdati</taxon>
    </lineage>
</organism>
<dbReference type="InterPro" id="IPR021276">
    <property type="entry name" value="DUF2855"/>
</dbReference>
<reference evidence="1 2" key="1">
    <citation type="submission" date="2019-04" db="EMBL/GenBank/DDBJ databases">
        <title>Friends and foes A comparative genomics study of 23 Aspergillus species from section Flavi.</title>
        <authorList>
            <consortium name="DOE Joint Genome Institute"/>
            <person name="Kjaerbolling I."/>
            <person name="Vesth T."/>
            <person name="Frisvad J.C."/>
            <person name="Nybo J.L."/>
            <person name="Theobald S."/>
            <person name="Kildgaard S."/>
            <person name="Isbrandt T."/>
            <person name="Kuo A."/>
            <person name="Sato A."/>
            <person name="Lyhne E.K."/>
            <person name="Kogle M.E."/>
            <person name="Wiebenga A."/>
            <person name="Kun R.S."/>
            <person name="Lubbers R.J."/>
            <person name="Makela M.R."/>
            <person name="Barry K."/>
            <person name="Chovatia M."/>
            <person name="Clum A."/>
            <person name="Daum C."/>
            <person name="Haridas S."/>
            <person name="He G."/>
            <person name="LaButti K."/>
            <person name="Lipzen A."/>
            <person name="Mondo S."/>
            <person name="Riley R."/>
            <person name="Salamov A."/>
            <person name="Simmons B.A."/>
            <person name="Magnuson J.K."/>
            <person name="Henrissat B."/>
            <person name="Mortensen U.H."/>
            <person name="Larsen T.O."/>
            <person name="Devries R.P."/>
            <person name="Grigoriev I.V."/>
            <person name="Machida M."/>
            <person name="Baker S.E."/>
            <person name="Andersen M.R."/>
        </authorList>
    </citation>
    <scope>NUCLEOTIDE SEQUENCE [LARGE SCALE GENOMIC DNA]</scope>
    <source>
        <strain evidence="1 2">CBS 117625</strain>
    </source>
</reference>
<dbReference type="AlphaFoldDB" id="A0A5N6T501"/>
<keyword evidence="2" id="KW-1185">Reference proteome</keyword>
<proteinExistence type="predicted"/>
<dbReference type="Pfam" id="PF11017">
    <property type="entry name" value="DUF2855"/>
    <property type="match status" value="1"/>
</dbReference>